<feature type="compositionally biased region" description="Gly residues" evidence="1">
    <location>
        <begin position="421"/>
        <end position="434"/>
    </location>
</feature>
<keyword evidence="2" id="KW-0812">Transmembrane</keyword>
<evidence type="ECO:0000313" key="4">
    <source>
        <dbReference type="Proteomes" id="UP001222325"/>
    </source>
</evidence>
<keyword evidence="2" id="KW-0472">Membrane</keyword>
<evidence type="ECO:0000256" key="2">
    <source>
        <dbReference type="SAM" id="Phobius"/>
    </source>
</evidence>
<accession>A0AAD6TTZ9</accession>
<reference evidence="3" key="1">
    <citation type="submission" date="2023-03" db="EMBL/GenBank/DDBJ databases">
        <title>Massive genome expansion in bonnet fungi (Mycena s.s.) driven by repeated elements and novel gene families across ecological guilds.</title>
        <authorList>
            <consortium name="Lawrence Berkeley National Laboratory"/>
            <person name="Harder C.B."/>
            <person name="Miyauchi S."/>
            <person name="Viragh M."/>
            <person name="Kuo A."/>
            <person name="Thoen E."/>
            <person name="Andreopoulos B."/>
            <person name="Lu D."/>
            <person name="Skrede I."/>
            <person name="Drula E."/>
            <person name="Henrissat B."/>
            <person name="Morin E."/>
            <person name="Kohler A."/>
            <person name="Barry K."/>
            <person name="LaButti K."/>
            <person name="Morin E."/>
            <person name="Salamov A."/>
            <person name="Lipzen A."/>
            <person name="Mereny Z."/>
            <person name="Hegedus B."/>
            <person name="Baldrian P."/>
            <person name="Stursova M."/>
            <person name="Weitz H."/>
            <person name="Taylor A."/>
            <person name="Grigoriev I.V."/>
            <person name="Nagy L.G."/>
            <person name="Martin F."/>
            <person name="Kauserud H."/>
        </authorList>
    </citation>
    <scope>NUCLEOTIDE SEQUENCE</scope>
    <source>
        <strain evidence="3">CBHHK173m</strain>
    </source>
</reference>
<comment type="caution">
    <text evidence="3">The sequence shown here is derived from an EMBL/GenBank/DDBJ whole genome shotgun (WGS) entry which is preliminary data.</text>
</comment>
<keyword evidence="2" id="KW-1133">Transmembrane helix</keyword>
<feature type="compositionally biased region" description="Basic and acidic residues" evidence="1">
    <location>
        <begin position="435"/>
        <end position="445"/>
    </location>
</feature>
<organism evidence="3 4">
    <name type="scientific">Mycena belliarum</name>
    <dbReference type="NCBI Taxonomy" id="1033014"/>
    <lineage>
        <taxon>Eukaryota</taxon>
        <taxon>Fungi</taxon>
        <taxon>Dikarya</taxon>
        <taxon>Basidiomycota</taxon>
        <taxon>Agaricomycotina</taxon>
        <taxon>Agaricomycetes</taxon>
        <taxon>Agaricomycetidae</taxon>
        <taxon>Agaricales</taxon>
        <taxon>Marasmiineae</taxon>
        <taxon>Mycenaceae</taxon>
        <taxon>Mycena</taxon>
    </lineage>
</organism>
<feature type="compositionally biased region" description="Basic and acidic residues" evidence="1">
    <location>
        <begin position="151"/>
        <end position="166"/>
    </location>
</feature>
<protein>
    <submittedName>
        <fullName evidence="3">Uncharacterized protein</fullName>
    </submittedName>
</protein>
<feature type="region of interest" description="Disordered" evidence="1">
    <location>
        <begin position="415"/>
        <end position="445"/>
    </location>
</feature>
<feature type="compositionally biased region" description="Acidic residues" evidence="1">
    <location>
        <begin position="128"/>
        <end position="138"/>
    </location>
</feature>
<feature type="region of interest" description="Disordered" evidence="1">
    <location>
        <begin position="119"/>
        <end position="250"/>
    </location>
</feature>
<sequence>MPVGVPTPAIRPVFPPWQGYTALWIYASASSEATRREDRGAAQNAARPSHRPISPLAIASYIMHLLLALVHPLAAYDADATPHLPQYPSTLCPPPHYTVPLLPWRSTVPTLHGCFPVHALEDPGSGGDTEEVKEETEADAGQWIIGEEGDSDRLQDQDRQLEETARRSPRTSRPCPRHARTRSLRRSRSTARSPRSTCSISAHPPLPRPFARHSRSSSARPSSRAYPASSSPRSSSRSPRSPHVSSPPSSPALLLDLWLGPHKPFNPLKPCKAETFTPDEAGGRLGAPPFLARDRREAGERWVPGGGTGPQPRSEAIHEKNTRLVVRFEVQLPAYPTHAWPPVDSDSARRCDERDFCVDELGGALDGGGRHRARRAVRCRGPRCGRGDARRLGRGRAVGRARLCTGYTARAPVSREVSSSGAGGGAVGNSGGGKKGGEEREERAQPGRIGRVYELGSFSGLWAGPCWYVSLATASVSFHLLPSSTSRLLSLVVLFPPPDASRTLAAGRSLSPFAIIPSEPHDTALVTAPGGAFTPGGLERGAPGVICASRMRGDGARNGSLEAQFGYAGGEGGYGAAFGAGGLEARGGRVDAYVYETVGEGRRVREGAHAEGCPGCAGAEERARWRRAGGDAEMREELLGRETSSGLRLGIVASGFLVAFFVARTFVVPSSTRLFRRAFPILASTDLVPRPDHRTTRYDDAPLWAGHRFADDEGWEACDGLHDVVFTGATNPRHGMAWQHYEYAGRVRPWDGLIGLVVRPVGVFSPSSFPSHLLLAQ</sequence>
<feature type="compositionally biased region" description="Basic residues" evidence="1">
    <location>
        <begin position="167"/>
        <end position="189"/>
    </location>
</feature>
<proteinExistence type="predicted"/>
<evidence type="ECO:0000313" key="3">
    <source>
        <dbReference type="EMBL" id="KAJ7078170.1"/>
    </source>
</evidence>
<gene>
    <name evidence="3" type="ORF">B0H15DRAFT_954731</name>
</gene>
<dbReference type="AlphaFoldDB" id="A0AAD6TTZ9"/>
<dbReference type="EMBL" id="JARJCN010000068">
    <property type="protein sequence ID" value="KAJ7078170.1"/>
    <property type="molecule type" value="Genomic_DNA"/>
</dbReference>
<name>A0AAD6TTZ9_9AGAR</name>
<feature type="transmembrane region" description="Helical" evidence="2">
    <location>
        <begin position="647"/>
        <end position="667"/>
    </location>
</feature>
<keyword evidence="4" id="KW-1185">Reference proteome</keyword>
<dbReference type="Proteomes" id="UP001222325">
    <property type="component" value="Unassembled WGS sequence"/>
</dbReference>
<feature type="compositionally biased region" description="Low complexity" evidence="1">
    <location>
        <begin position="216"/>
        <end position="247"/>
    </location>
</feature>
<evidence type="ECO:0000256" key="1">
    <source>
        <dbReference type="SAM" id="MobiDB-lite"/>
    </source>
</evidence>
<feature type="compositionally biased region" description="Low complexity" evidence="1">
    <location>
        <begin position="190"/>
        <end position="199"/>
    </location>
</feature>